<accession>A0AAV7N9I7</accession>
<gene>
    <name evidence="2" type="ORF">NDU88_006746</name>
</gene>
<name>A0AAV7N9I7_PLEWA</name>
<evidence type="ECO:0000256" key="1">
    <source>
        <dbReference type="SAM" id="MobiDB-lite"/>
    </source>
</evidence>
<proteinExistence type="predicted"/>
<evidence type="ECO:0000313" key="2">
    <source>
        <dbReference type="EMBL" id="KAJ1109385.1"/>
    </source>
</evidence>
<feature type="compositionally biased region" description="Polar residues" evidence="1">
    <location>
        <begin position="1"/>
        <end position="15"/>
    </location>
</feature>
<keyword evidence="3" id="KW-1185">Reference proteome</keyword>
<reference evidence="2" key="1">
    <citation type="journal article" date="2022" name="bioRxiv">
        <title>Sequencing and chromosome-scale assembly of the giantPleurodeles waltlgenome.</title>
        <authorList>
            <person name="Brown T."/>
            <person name="Elewa A."/>
            <person name="Iarovenko S."/>
            <person name="Subramanian E."/>
            <person name="Araus A.J."/>
            <person name="Petzold A."/>
            <person name="Susuki M."/>
            <person name="Suzuki K.-i.T."/>
            <person name="Hayashi T."/>
            <person name="Toyoda A."/>
            <person name="Oliveira C."/>
            <person name="Osipova E."/>
            <person name="Leigh N.D."/>
            <person name="Simon A."/>
            <person name="Yun M.H."/>
        </authorList>
    </citation>
    <scope>NUCLEOTIDE SEQUENCE</scope>
    <source>
        <strain evidence="2">20211129_DDA</strain>
        <tissue evidence="2">Liver</tissue>
    </source>
</reference>
<protein>
    <submittedName>
        <fullName evidence="2">Uncharacterized protein</fullName>
    </submittedName>
</protein>
<dbReference type="EMBL" id="JANPWB010000013">
    <property type="protein sequence ID" value="KAJ1109385.1"/>
    <property type="molecule type" value="Genomic_DNA"/>
</dbReference>
<organism evidence="2 3">
    <name type="scientific">Pleurodeles waltl</name>
    <name type="common">Iberian ribbed newt</name>
    <dbReference type="NCBI Taxonomy" id="8319"/>
    <lineage>
        <taxon>Eukaryota</taxon>
        <taxon>Metazoa</taxon>
        <taxon>Chordata</taxon>
        <taxon>Craniata</taxon>
        <taxon>Vertebrata</taxon>
        <taxon>Euteleostomi</taxon>
        <taxon>Amphibia</taxon>
        <taxon>Batrachia</taxon>
        <taxon>Caudata</taxon>
        <taxon>Salamandroidea</taxon>
        <taxon>Salamandridae</taxon>
        <taxon>Pleurodelinae</taxon>
        <taxon>Pleurodeles</taxon>
    </lineage>
</organism>
<comment type="caution">
    <text evidence="2">The sequence shown here is derived from an EMBL/GenBank/DDBJ whole genome shotgun (WGS) entry which is preliminary data.</text>
</comment>
<sequence length="130" mass="13606">MEQYATSSPGLQCQTRMRGPGGVPEAPAPVEEPSGAELLAAIQGSCVVLQGKIEAVAVEVNLLRMDLRKVSDKVKVAEGSIVDLQAEGISGANGRVEIQQDGTMAVVVPEVTDESTEPSDVRMESVSVDN</sequence>
<feature type="region of interest" description="Disordered" evidence="1">
    <location>
        <begin position="111"/>
        <end position="130"/>
    </location>
</feature>
<evidence type="ECO:0000313" key="3">
    <source>
        <dbReference type="Proteomes" id="UP001066276"/>
    </source>
</evidence>
<dbReference type="AlphaFoldDB" id="A0AAV7N9I7"/>
<feature type="region of interest" description="Disordered" evidence="1">
    <location>
        <begin position="1"/>
        <end position="31"/>
    </location>
</feature>
<dbReference type="Proteomes" id="UP001066276">
    <property type="component" value="Chromosome 9"/>
</dbReference>